<evidence type="ECO:0000259" key="1">
    <source>
        <dbReference type="Pfam" id="PF10881"/>
    </source>
</evidence>
<evidence type="ECO:0000313" key="2">
    <source>
        <dbReference type="EMBL" id="SUO97355.1"/>
    </source>
</evidence>
<keyword evidence="3" id="KW-1185">Reference proteome</keyword>
<dbReference type="OrthoDB" id="5679025at2"/>
<name>A0A380MXQ7_9GAMM</name>
<dbReference type="EMBL" id="UHIC01000001">
    <property type="protein sequence ID" value="SUO97355.1"/>
    <property type="molecule type" value="Genomic_DNA"/>
</dbReference>
<dbReference type="InterPro" id="IPR024402">
    <property type="entry name" value="DUF2726"/>
</dbReference>
<sequence length="169" mass="19352">MDLLITISLILIAGFIFVLFAKQKQHKRYNRSDYYDNQKQRVEVGGYKKQALLNQTEQVAYKAITTAVSDKNLRVFAQVSLGEILTHSHKKLYLDIMSKRVDFLLTDQNFIPIMVIEIHGSGHYSKNAEHRDNIKKIALTSADVDYLAIATSGTQIYQDVYQALIQRIS</sequence>
<feature type="domain" description="DUF2726" evidence="1">
    <location>
        <begin position="50"/>
        <end position="164"/>
    </location>
</feature>
<accession>A0A380MXQ7</accession>
<dbReference type="AlphaFoldDB" id="A0A380MXQ7"/>
<reference evidence="2 3" key="1">
    <citation type="submission" date="2018-06" db="EMBL/GenBank/DDBJ databases">
        <authorList>
            <consortium name="Pathogen Informatics"/>
            <person name="Doyle S."/>
        </authorList>
    </citation>
    <scope>NUCLEOTIDE SEQUENCE [LARGE SCALE GENOMIC DNA]</scope>
    <source>
        <strain evidence="2 3">NCTC13337</strain>
    </source>
</reference>
<organism evidence="2 3">
    <name type="scientific">Suttonella ornithocola</name>
    <dbReference type="NCBI Taxonomy" id="279832"/>
    <lineage>
        <taxon>Bacteria</taxon>
        <taxon>Pseudomonadati</taxon>
        <taxon>Pseudomonadota</taxon>
        <taxon>Gammaproteobacteria</taxon>
        <taxon>Cardiobacteriales</taxon>
        <taxon>Cardiobacteriaceae</taxon>
        <taxon>Suttonella</taxon>
    </lineage>
</organism>
<dbReference type="Proteomes" id="UP000254601">
    <property type="component" value="Unassembled WGS sequence"/>
</dbReference>
<evidence type="ECO:0000313" key="3">
    <source>
        <dbReference type="Proteomes" id="UP000254601"/>
    </source>
</evidence>
<dbReference type="Pfam" id="PF10881">
    <property type="entry name" value="DUF2726"/>
    <property type="match status" value="1"/>
</dbReference>
<proteinExistence type="predicted"/>
<protein>
    <submittedName>
        <fullName evidence="2">Protein of uncharacterized function (DUF2726)</fullName>
    </submittedName>
</protein>
<dbReference type="RefSeq" id="WP_072577458.1">
    <property type="nucleotide sequence ID" value="NZ_LWHB01000180.1"/>
</dbReference>
<gene>
    <name evidence="2" type="ORF">NCTC13337_02390</name>
</gene>